<dbReference type="STRING" id="1643428.GCA_001442855_01228"/>
<gene>
    <name evidence="1" type="ORF">JGI1_01255</name>
</gene>
<evidence type="ECO:0008006" key="3">
    <source>
        <dbReference type="Google" id="ProtNLM"/>
    </source>
</evidence>
<dbReference type="AlphaFoldDB" id="A0A0S4N2J4"/>
<sequence>MKKIIPVLLLSFISCQKEDTSMFDVVFSNQPIIKSATIEPKAINLDSVLIGGEKKPEDTIWVKFKATAIVYDIDGLNDIATVNLEVINPIKNLTLTRGDLQRINDSTFTLQASFNVQRKDDGNYYVKFSARDKNNLPSNEVYLSLKLYRGNRPPFISDLKAPDTVFVQDQTTLIKISIKATDPDGIEDIKTVQFNSFKPDGTPSSGNPFKMYDDGNLSGISGDDIAGDGIYSIIIQLPPNTQKGKYRFEFQAIDKSNTSSNILTHYIYVL</sequence>
<protein>
    <recommendedName>
        <fullName evidence="3">DUF4625 domain-containing protein</fullName>
    </recommendedName>
</protein>
<keyword evidence="2" id="KW-1185">Reference proteome</keyword>
<evidence type="ECO:0000313" key="2">
    <source>
        <dbReference type="Proteomes" id="UP000320623"/>
    </source>
</evidence>
<dbReference type="PROSITE" id="PS51257">
    <property type="entry name" value="PROKAR_LIPOPROTEIN"/>
    <property type="match status" value="1"/>
</dbReference>
<organism evidence="1 2">
    <name type="scientific">Candidatus Thermokryptus mobilis</name>
    <dbReference type="NCBI Taxonomy" id="1643428"/>
    <lineage>
        <taxon>Bacteria</taxon>
        <taxon>Pseudomonadati</taxon>
        <taxon>Candidatus Kryptoniota</taxon>
        <taxon>Candidatus Thermokryptus</taxon>
    </lineage>
</organism>
<dbReference type="Proteomes" id="UP000320623">
    <property type="component" value="Unassembled WGS sequence"/>
</dbReference>
<dbReference type="RefSeq" id="WP_140944997.1">
    <property type="nucleotide sequence ID" value="NZ_FAOO01000007.1"/>
</dbReference>
<name>A0A0S4N2J4_9BACT</name>
<accession>A0A0S4N2J4</accession>
<proteinExistence type="predicted"/>
<evidence type="ECO:0000313" key="1">
    <source>
        <dbReference type="EMBL" id="CUU05438.1"/>
    </source>
</evidence>
<reference evidence="2" key="1">
    <citation type="submission" date="2015-11" db="EMBL/GenBank/DDBJ databases">
        <authorList>
            <person name="Varghese N."/>
        </authorList>
    </citation>
    <scope>NUCLEOTIDE SEQUENCE [LARGE SCALE GENOMIC DNA]</scope>
</reference>
<dbReference type="OrthoDB" id="9786136at2"/>
<dbReference type="EMBL" id="FAOO01000007">
    <property type="protein sequence ID" value="CUU05438.1"/>
    <property type="molecule type" value="Genomic_DNA"/>
</dbReference>